<feature type="region of interest" description="Disordered" evidence="1">
    <location>
        <begin position="125"/>
        <end position="152"/>
    </location>
</feature>
<organism evidence="2 3">
    <name type="scientific">Lymnaea stagnalis</name>
    <name type="common">Great pond snail</name>
    <name type="synonym">Helix stagnalis</name>
    <dbReference type="NCBI Taxonomy" id="6523"/>
    <lineage>
        <taxon>Eukaryota</taxon>
        <taxon>Metazoa</taxon>
        <taxon>Spiralia</taxon>
        <taxon>Lophotrochozoa</taxon>
        <taxon>Mollusca</taxon>
        <taxon>Gastropoda</taxon>
        <taxon>Heterobranchia</taxon>
        <taxon>Euthyneura</taxon>
        <taxon>Panpulmonata</taxon>
        <taxon>Hygrophila</taxon>
        <taxon>Lymnaeoidea</taxon>
        <taxon>Lymnaeidae</taxon>
        <taxon>Lymnaea</taxon>
    </lineage>
</organism>
<accession>A0AAV2HC29</accession>
<reference evidence="2 3" key="1">
    <citation type="submission" date="2024-04" db="EMBL/GenBank/DDBJ databases">
        <authorList>
            <consortium name="Genoscope - CEA"/>
            <person name="William W."/>
        </authorList>
    </citation>
    <scope>NUCLEOTIDE SEQUENCE [LARGE SCALE GENOMIC DNA]</scope>
</reference>
<feature type="compositionally biased region" description="Polar residues" evidence="1">
    <location>
        <begin position="133"/>
        <end position="152"/>
    </location>
</feature>
<evidence type="ECO:0000256" key="1">
    <source>
        <dbReference type="SAM" id="MobiDB-lite"/>
    </source>
</evidence>
<sequence>CKSSIGRRNLAVTIPAQSQHTDYISPNVSLTKALITPRVNKKRLNPAPVLPSDNRLQTLILPNTLAPVSSIFIQFAPSPGYTTTLQQTPQALPVLTYNIASSAVSDVASSCGVKINSTTLSTLSQTSLSTQTDATPEVSSTDQVSGGAQVPSSPDMLAKSMIACGIEASPIHPSPPSPSSQVCDITRDVEPCAMSTPTPANNSLKHPIVRNLKSAFDAAHSSTVQTDIDITAPESVVAPTAVWEP</sequence>
<gene>
    <name evidence="2" type="ORF">GSLYS_00005078001</name>
</gene>
<feature type="non-terminal residue" evidence="2">
    <location>
        <position position="245"/>
    </location>
</feature>
<keyword evidence="3" id="KW-1185">Reference proteome</keyword>
<name>A0AAV2HC29_LYMST</name>
<dbReference type="AlphaFoldDB" id="A0AAV2HC29"/>
<proteinExistence type="predicted"/>
<protein>
    <submittedName>
        <fullName evidence="2">Uncharacterized protein</fullName>
    </submittedName>
</protein>
<comment type="caution">
    <text evidence="2">The sequence shown here is derived from an EMBL/GenBank/DDBJ whole genome shotgun (WGS) entry which is preliminary data.</text>
</comment>
<evidence type="ECO:0000313" key="2">
    <source>
        <dbReference type="EMBL" id="CAL1530953.1"/>
    </source>
</evidence>
<dbReference type="Proteomes" id="UP001497497">
    <property type="component" value="Unassembled WGS sequence"/>
</dbReference>
<dbReference type="EMBL" id="CAXITT010000078">
    <property type="protein sequence ID" value="CAL1530953.1"/>
    <property type="molecule type" value="Genomic_DNA"/>
</dbReference>
<feature type="non-terminal residue" evidence="2">
    <location>
        <position position="1"/>
    </location>
</feature>
<evidence type="ECO:0000313" key="3">
    <source>
        <dbReference type="Proteomes" id="UP001497497"/>
    </source>
</evidence>